<evidence type="ECO:0000259" key="10">
    <source>
        <dbReference type="Pfam" id="PF00962"/>
    </source>
</evidence>
<keyword evidence="5 9" id="KW-0546">Nucleotide metabolism</keyword>
<dbReference type="EC" id="3.5.4.4" evidence="1 9"/>
<dbReference type="SUPFAM" id="SSF51556">
    <property type="entry name" value="Metallo-dependent hydrolases"/>
    <property type="match status" value="1"/>
</dbReference>
<keyword evidence="12" id="KW-1185">Reference proteome</keyword>
<evidence type="ECO:0000256" key="9">
    <source>
        <dbReference type="HAMAP-Rule" id="MF_00540"/>
    </source>
</evidence>
<feature type="binding site" evidence="9">
    <location>
        <position position="174"/>
    </location>
    <ligand>
        <name>substrate</name>
    </ligand>
</feature>
<comment type="caution">
    <text evidence="9">Lacks conserved residue(s) required for the propagation of feature annotation.</text>
</comment>
<dbReference type="GO" id="GO:0046103">
    <property type="term" value="P:inosine biosynthetic process"/>
    <property type="evidence" value="ECO:0007669"/>
    <property type="project" value="TreeGrafter"/>
</dbReference>
<dbReference type="Gene3D" id="3.20.20.140">
    <property type="entry name" value="Metal-dependent hydrolases"/>
    <property type="match status" value="1"/>
</dbReference>
<gene>
    <name evidence="9" type="primary">add</name>
    <name evidence="11" type="ORF">HTZ77_02345</name>
</gene>
<evidence type="ECO:0000256" key="4">
    <source>
        <dbReference type="ARBA" id="ARBA00022833"/>
    </source>
</evidence>
<dbReference type="GO" id="GO:0004000">
    <property type="term" value="F:adenosine deaminase activity"/>
    <property type="evidence" value="ECO:0007669"/>
    <property type="project" value="UniProtKB-UniRule"/>
</dbReference>
<comment type="caution">
    <text evidence="11">The sequence shown here is derived from an EMBL/GenBank/DDBJ whole genome shotgun (WGS) entry which is preliminary data.</text>
</comment>
<feature type="site" description="Important for catalytic activity" evidence="9">
    <location>
        <position position="225"/>
    </location>
</feature>
<evidence type="ECO:0000256" key="6">
    <source>
        <dbReference type="ARBA" id="ARBA00031852"/>
    </source>
</evidence>
<name>A0A7Y6M1C3_9ACTN</name>
<dbReference type="GO" id="GO:0006154">
    <property type="term" value="P:adenosine catabolic process"/>
    <property type="evidence" value="ECO:0007669"/>
    <property type="project" value="TreeGrafter"/>
</dbReference>
<reference evidence="11 12" key="1">
    <citation type="submission" date="2020-06" db="EMBL/GenBank/DDBJ databases">
        <title>Nonomuraea sp. SMC257, a novel actinomycete isolated from soil.</title>
        <authorList>
            <person name="Chanama M."/>
        </authorList>
    </citation>
    <scope>NUCLEOTIDE SEQUENCE [LARGE SCALE GENOMIC DNA]</scope>
    <source>
        <strain evidence="11 12">SMC257</strain>
    </source>
</reference>
<dbReference type="EMBL" id="JABWGN010000001">
    <property type="protein sequence ID" value="NUW30271.1"/>
    <property type="molecule type" value="Genomic_DNA"/>
</dbReference>
<evidence type="ECO:0000256" key="5">
    <source>
        <dbReference type="ARBA" id="ARBA00023080"/>
    </source>
</evidence>
<dbReference type="PANTHER" id="PTHR11409">
    <property type="entry name" value="ADENOSINE DEAMINASE"/>
    <property type="match status" value="1"/>
</dbReference>
<feature type="binding site" evidence="9">
    <location>
        <position position="21"/>
    </location>
    <ligand>
        <name>substrate</name>
    </ligand>
</feature>
<feature type="binding site" evidence="9">
    <location>
        <position position="17"/>
    </location>
    <ligand>
        <name>Zn(2+)</name>
        <dbReference type="ChEBI" id="CHEBI:29105"/>
        <note>catalytic</note>
    </ligand>
</feature>
<comment type="catalytic activity">
    <reaction evidence="8">
        <text>2'-deoxyadenosine + H2O + H(+) = 2'-deoxyinosine + NH4(+)</text>
        <dbReference type="Rhea" id="RHEA:28190"/>
        <dbReference type="ChEBI" id="CHEBI:15377"/>
        <dbReference type="ChEBI" id="CHEBI:15378"/>
        <dbReference type="ChEBI" id="CHEBI:17256"/>
        <dbReference type="ChEBI" id="CHEBI:28938"/>
        <dbReference type="ChEBI" id="CHEBI:28997"/>
        <dbReference type="EC" id="3.5.4.4"/>
    </reaction>
    <physiologicalReaction direction="left-to-right" evidence="8">
        <dbReference type="Rhea" id="RHEA:28191"/>
    </physiologicalReaction>
</comment>
<dbReference type="FunFam" id="3.20.20.140:FF:000020">
    <property type="entry name" value="Adenosine deaminase"/>
    <property type="match status" value="1"/>
</dbReference>
<accession>A0A7Y6M1C3</accession>
<evidence type="ECO:0000256" key="3">
    <source>
        <dbReference type="ARBA" id="ARBA00022801"/>
    </source>
</evidence>
<evidence type="ECO:0000256" key="7">
    <source>
        <dbReference type="ARBA" id="ARBA00047989"/>
    </source>
</evidence>
<feature type="domain" description="Adenosine deaminase" evidence="10">
    <location>
        <begin position="12"/>
        <end position="347"/>
    </location>
</feature>
<keyword evidence="3 9" id="KW-0378">Hydrolase</keyword>
<dbReference type="NCBIfam" id="TIGR01430">
    <property type="entry name" value="aden_deam"/>
    <property type="match status" value="1"/>
</dbReference>
<feature type="binding site" evidence="9">
    <location>
        <position position="201"/>
    </location>
    <ligand>
        <name>Zn(2+)</name>
        <dbReference type="ChEBI" id="CHEBI:29105"/>
        <note>catalytic</note>
    </ligand>
</feature>
<sequence>MSPTLDEIRRAPKVLLHDHLDGGLRAETIVELARAAGYGGLPTTDPDELRQWFEEASDSGSLERYLTTFDHTVGVMQTREALIRVAAECAEDLAADGVVYAEVRFAPEQHTTAGLSLDQVVEAVLEGFRQGSEGRGIRVGTLLTAMRHAARSMEIAELAVRYRDVGVVGFDIAGAEAGYPPTRHLDAFEYLQRENAHFTIHAGEAFGLPSIWQAIQWCGADRLGHGVRIIDDISVAEDGTAKLGRLAAYVRDKRIPLEMCPTSNLQTGAARSIAEHPIGLLRRLYFRVTVNTDNRLMSSTSVSEEFAKLVEAFGYGWDDLQWFTVNAMKSAFLPFDERLALINGVIKPGYARLKWQP</sequence>
<dbReference type="Proteomes" id="UP000586042">
    <property type="component" value="Unassembled WGS sequence"/>
</dbReference>
<feature type="binding site" evidence="9">
    <location>
        <position position="293"/>
    </location>
    <ligand>
        <name>Zn(2+)</name>
        <dbReference type="ChEBI" id="CHEBI:29105"/>
        <note>catalytic</note>
    </ligand>
</feature>
<dbReference type="GO" id="GO:0043103">
    <property type="term" value="P:hypoxanthine salvage"/>
    <property type="evidence" value="ECO:0007669"/>
    <property type="project" value="TreeGrafter"/>
</dbReference>
<keyword evidence="4 9" id="KW-0862">Zinc</keyword>
<dbReference type="NCBIfam" id="NF006847">
    <property type="entry name" value="PRK09358.1-2"/>
    <property type="match status" value="1"/>
</dbReference>
<dbReference type="AlphaFoldDB" id="A0A7Y6M1C3"/>
<comment type="catalytic activity">
    <reaction evidence="7">
        <text>adenosine + H2O + H(+) = inosine + NH4(+)</text>
        <dbReference type="Rhea" id="RHEA:24408"/>
        <dbReference type="ChEBI" id="CHEBI:15377"/>
        <dbReference type="ChEBI" id="CHEBI:15378"/>
        <dbReference type="ChEBI" id="CHEBI:16335"/>
        <dbReference type="ChEBI" id="CHEBI:17596"/>
        <dbReference type="ChEBI" id="CHEBI:28938"/>
        <dbReference type="EC" id="3.5.4.4"/>
    </reaction>
    <physiologicalReaction direction="left-to-right" evidence="7">
        <dbReference type="Rhea" id="RHEA:24409"/>
    </physiologicalReaction>
</comment>
<keyword evidence="2 9" id="KW-0479">Metal-binding</keyword>
<dbReference type="InterPro" id="IPR001365">
    <property type="entry name" value="A_deaminase_dom"/>
</dbReference>
<comment type="cofactor">
    <cofactor evidence="9">
        <name>Zn(2+)</name>
        <dbReference type="ChEBI" id="CHEBI:29105"/>
    </cofactor>
    <text evidence="9">Binds 1 zinc ion per subunit.</text>
</comment>
<protein>
    <recommendedName>
        <fullName evidence="1 9">Adenosine deaminase</fullName>
        <ecNumber evidence="1 9">3.5.4.4</ecNumber>
    </recommendedName>
    <alternativeName>
        <fullName evidence="6 9">Adenosine aminohydrolase</fullName>
    </alternativeName>
</protein>
<dbReference type="InterPro" id="IPR006330">
    <property type="entry name" value="Ado/ade_deaminase"/>
</dbReference>
<evidence type="ECO:0000313" key="11">
    <source>
        <dbReference type="EMBL" id="NUW30271.1"/>
    </source>
</evidence>
<evidence type="ECO:0000313" key="12">
    <source>
        <dbReference type="Proteomes" id="UP000586042"/>
    </source>
</evidence>
<dbReference type="GO" id="GO:0005829">
    <property type="term" value="C:cytosol"/>
    <property type="evidence" value="ECO:0007669"/>
    <property type="project" value="TreeGrafter"/>
</dbReference>
<comment type="similarity">
    <text evidence="9">Belongs to the metallo-dependent hydrolases superfamily. Adenosine and AMP deaminases family. Adenosine deaminase subfamily.</text>
</comment>
<comment type="function">
    <text evidence="9">Catalyzes the hydrolytic deamination of adenosine and 2-deoxyadenosine.</text>
</comment>
<organism evidence="11 12">
    <name type="scientific">Nonomuraea montanisoli</name>
    <dbReference type="NCBI Taxonomy" id="2741721"/>
    <lineage>
        <taxon>Bacteria</taxon>
        <taxon>Bacillati</taxon>
        <taxon>Actinomycetota</taxon>
        <taxon>Actinomycetes</taxon>
        <taxon>Streptosporangiales</taxon>
        <taxon>Streptosporangiaceae</taxon>
        <taxon>Nonomuraea</taxon>
    </lineage>
</organism>
<dbReference type="RefSeq" id="WP_175587721.1">
    <property type="nucleotide sequence ID" value="NZ_JABWGN010000001.1"/>
</dbReference>
<dbReference type="HAMAP" id="MF_00540">
    <property type="entry name" value="A_deaminase"/>
    <property type="match status" value="1"/>
</dbReference>
<evidence type="ECO:0000256" key="2">
    <source>
        <dbReference type="ARBA" id="ARBA00022723"/>
    </source>
</evidence>
<dbReference type="Pfam" id="PF00962">
    <property type="entry name" value="A_deaminase"/>
    <property type="match status" value="1"/>
</dbReference>
<feature type="binding site" evidence="9">
    <location>
        <position position="19"/>
    </location>
    <ligand>
        <name>Zn(2+)</name>
        <dbReference type="ChEBI" id="CHEBI:29105"/>
        <note>catalytic</note>
    </ligand>
</feature>
<evidence type="ECO:0000256" key="1">
    <source>
        <dbReference type="ARBA" id="ARBA00012784"/>
    </source>
</evidence>
<dbReference type="InterPro" id="IPR032466">
    <property type="entry name" value="Metal_Hydrolase"/>
</dbReference>
<proteinExistence type="inferred from homology"/>
<feature type="active site" description="Proton donor" evidence="9">
    <location>
        <position position="204"/>
    </location>
</feature>
<dbReference type="GO" id="GO:0009117">
    <property type="term" value="P:nucleotide metabolic process"/>
    <property type="evidence" value="ECO:0007669"/>
    <property type="project" value="UniProtKB-KW"/>
</dbReference>
<dbReference type="PANTHER" id="PTHR11409:SF43">
    <property type="entry name" value="ADENOSINE DEAMINASE"/>
    <property type="match status" value="1"/>
</dbReference>
<dbReference type="GO" id="GO:0008270">
    <property type="term" value="F:zinc ion binding"/>
    <property type="evidence" value="ECO:0007669"/>
    <property type="project" value="UniProtKB-UniRule"/>
</dbReference>
<feature type="binding site" evidence="9">
    <location>
        <position position="19"/>
    </location>
    <ligand>
        <name>substrate</name>
    </ligand>
</feature>
<dbReference type="InterPro" id="IPR028893">
    <property type="entry name" value="A_deaminase"/>
</dbReference>
<evidence type="ECO:0000256" key="8">
    <source>
        <dbReference type="ARBA" id="ARBA00049213"/>
    </source>
</evidence>
<dbReference type="GO" id="GO:0009168">
    <property type="term" value="P:purine ribonucleoside monophosphate biosynthetic process"/>
    <property type="evidence" value="ECO:0007669"/>
    <property type="project" value="UniProtKB-UniRule"/>
</dbReference>